<protein>
    <submittedName>
        <fullName evidence="2">Uncharacterized protein</fullName>
    </submittedName>
</protein>
<evidence type="ECO:0000256" key="1">
    <source>
        <dbReference type="SAM" id="MobiDB-lite"/>
    </source>
</evidence>
<dbReference type="Proteomes" id="UP000054279">
    <property type="component" value="Unassembled WGS sequence"/>
</dbReference>
<gene>
    <name evidence="2" type="ORF">M422DRAFT_249757</name>
</gene>
<dbReference type="EMBL" id="KN837106">
    <property type="protein sequence ID" value="KIJ46603.1"/>
    <property type="molecule type" value="Genomic_DNA"/>
</dbReference>
<sequence length="195" mass="21052">MSNCHSCKWAEELSMQAVEEDEPPQGLTSGDLTDPPQSSVDPQQSSEVFTQEYPGDQNMRVHSPQTVPIQVQSPIGVAGAAGPSVSTTPGRDSPQGIISGSYSGQNLGGAPDESDHISPDEKATENEDGSFTVWASEVGKLHQEYADLMNLKENGEIILVEAMEATKQLNMVFNQIMTSMNRMSLTMKELLIAPK</sequence>
<dbReference type="HOGENOM" id="CLU_012886_3_0_1"/>
<feature type="region of interest" description="Disordered" evidence="1">
    <location>
        <begin position="15"/>
        <end position="128"/>
    </location>
</feature>
<dbReference type="AlphaFoldDB" id="A0A0C9W4Q7"/>
<name>A0A0C9W4Q7_SPHS4</name>
<feature type="compositionally biased region" description="Polar residues" evidence="1">
    <location>
        <begin position="63"/>
        <end position="73"/>
    </location>
</feature>
<proteinExistence type="predicted"/>
<feature type="compositionally biased region" description="Basic and acidic residues" evidence="1">
    <location>
        <begin position="113"/>
        <end position="125"/>
    </location>
</feature>
<feature type="compositionally biased region" description="Low complexity" evidence="1">
    <location>
        <begin position="34"/>
        <end position="46"/>
    </location>
</feature>
<feature type="compositionally biased region" description="Polar residues" evidence="1">
    <location>
        <begin position="84"/>
        <end position="105"/>
    </location>
</feature>
<keyword evidence="3" id="KW-1185">Reference proteome</keyword>
<evidence type="ECO:0000313" key="3">
    <source>
        <dbReference type="Proteomes" id="UP000054279"/>
    </source>
</evidence>
<reference evidence="2 3" key="1">
    <citation type="submission" date="2014-06" db="EMBL/GenBank/DDBJ databases">
        <title>Evolutionary Origins and Diversification of the Mycorrhizal Mutualists.</title>
        <authorList>
            <consortium name="DOE Joint Genome Institute"/>
            <consortium name="Mycorrhizal Genomics Consortium"/>
            <person name="Kohler A."/>
            <person name="Kuo A."/>
            <person name="Nagy L.G."/>
            <person name="Floudas D."/>
            <person name="Copeland A."/>
            <person name="Barry K.W."/>
            <person name="Cichocki N."/>
            <person name="Veneault-Fourrey C."/>
            <person name="LaButti K."/>
            <person name="Lindquist E.A."/>
            <person name="Lipzen A."/>
            <person name="Lundell T."/>
            <person name="Morin E."/>
            <person name="Murat C."/>
            <person name="Riley R."/>
            <person name="Ohm R."/>
            <person name="Sun H."/>
            <person name="Tunlid A."/>
            <person name="Henrissat B."/>
            <person name="Grigoriev I.V."/>
            <person name="Hibbett D.S."/>
            <person name="Martin F."/>
        </authorList>
    </citation>
    <scope>NUCLEOTIDE SEQUENCE [LARGE SCALE GENOMIC DNA]</scope>
    <source>
        <strain evidence="2 3">SS14</strain>
    </source>
</reference>
<accession>A0A0C9W4Q7</accession>
<organism evidence="2 3">
    <name type="scientific">Sphaerobolus stellatus (strain SS14)</name>
    <dbReference type="NCBI Taxonomy" id="990650"/>
    <lineage>
        <taxon>Eukaryota</taxon>
        <taxon>Fungi</taxon>
        <taxon>Dikarya</taxon>
        <taxon>Basidiomycota</taxon>
        <taxon>Agaricomycotina</taxon>
        <taxon>Agaricomycetes</taxon>
        <taxon>Phallomycetidae</taxon>
        <taxon>Geastrales</taxon>
        <taxon>Sphaerobolaceae</taxon>
        <taxon>Sphaerobolus</taxon>
    </lineage>
</organism>
<evidence type="ECO:0000313" key="2">
    <source>
        <dbReference type="EMBL" id="KIJ46603.1"/>
    </source>
</evidence>